<dbReference type="InterPro" id="IPR000209">
    <property type="entry name" value="Peptidase_S8/S53_dom"/>
</dbReference>
<dbReference type="InterPro" id="IPR036852">
    <property type="entry name" value="Peptidase_S8/S53_dom_sf"/>
</dbReference>
<dbReference type="GO" id="GO:0006508">
    <property type="term" value="P:proteolysis"/>
    <property type="evidence" value="ECO:0007669"/>
    <property type="project" value="InterPro"/>
</dbReference>
<comment type="similarity">
    <text evidence="1">Belongs to the peptidase S8 family.</text>
</comment>
<feature type="domain" description="Peptidase S8/S53" evidence="3">
    <location>
        <begin position="10"/>
        <end position="71"/>
    </location>
</feature>
<evidence type="ECO:0000313" key="4">
    <source>
        <dbReference type="EMBL" id="CAI9270580.1"/>
    </source>
</evidence>
<gene>
    <name evidence="4" type="ORF">LSALG_LOCUS10884</name>
</gene>
<dbReference type="EMBL" id="OX465078">
    <property type="protein sequence ID" value="CAI9270580.1"/>
    <property type="molecule type" value="Genomic_DNA"/>
</dbReference>
<accession>A0AA35VQ16</accession>
<dbReference type="Gene3D" id="3.40.50.200">
    <property type="entry name" value="Peptidase S8/S53 domain"/>
    <property type="match status" value="1"/>
</dbReference>
<dbReference type="Proteomes" id="UP001177003">
    <property type="component" value="Chromosome 2"/>
</dbReference>
<reference evidence="4" key="1">
    <citation type="submission" date="2023-04" db="EMBL/GenBank/DDBJ databases">
        <authorList>
            <person name="Vijverberg K."/>
            <person name="Xiong W."/>
            <person name="Schranz E."/>
        </authorList>
    </citation>
    <scope>NUCLEOTIDE SEQUENCE</scope>
</reference>
<name>A0AA35VQ16_LACSI</name>
<keyword evidence="5" id="KW-1185">Reference proteome</keyword>
<dbReference type="PANTHER" id="PTHR10795">
    <property type="entry name" value="PROPROTEIN CONVERTASE SUBTILISIN/KEXIN"/>
    <property type="match status" value="1"/>
</dbReference>
<dbReference type="GO" id="GO:0004252">
    <property type="term" value="F:serine-type endopeptidase activity"/>
    <property type="evidence" value="ECO:0007669"/>
    <property type="project" value="InterPro"/>
</dbReference>
<evidence type="ECO:0000259" key="3">
    <source>
        <dbReference type="Pfam" id="PF00082"/>
    </source>
</evidence>
<organism evidence="4 5">
    <name type="scientific">Lactuca saligna</name>
    <name type="common">Willowleaf lettuce</name>
    <dbReference type="NCBI Taxonomy" id="75948"/>
    <lineage>
        <taxon>Eukaryota</taxon>
        <taxon>Viridiplantae</taxon>
        <taxon>Streptophyta</taxon>
        <taxon>Embryophyta</taxon>
        <taxon>Tracheophyta</taxon>
        <taxon>Spermatophyta</taxon>
        <taxon>Magnoliopsida</taxon>
        <taxon>eudicotyledons</taxon>
        <taxon>Gunneridae</taxon>
        <taxon>Pentapetalae</taxon>
        <taxon>asterids</taxon>
        <taxon>campanulids</taxon>
        <taxon>Asterales</taxon>
        <taxon>Asteraceae</taxon>
        <taxon>Cichorioideae</taxon>
        <taxon>Cichorieae</taxon>
        <taxon>Lactucinae</taxon>
        <taxon>Lactuca</taxon>
    </lineage>
</organism>
<sequence length="87" mass="9463">MHANYCPESEILAVGMAPYAHLAVYKVCFGLDWPESDILTGLDAAVADGADVISISIGEENMPFFQDSIAIASFQEKNAFFSQCNVR</sequence>
<evidence type="ECO:0000313" key="5">
    <source>
        <dbReference type="Proteomes" id="UP001177003"/>
    </source>
</evidence>
<keyword evidence="2" id="KW-0732">Signal</keyword>
<dbReference type="AlphaFoldDB" id="A0AA35VQ16"/>
<dbReference type="Pfam" id="PF00082">
    <property type="entry name" value="Peptidase_S8"/>
    <property type="match status" value="1"/>
</dbReference>
<dbReference type="SUPFAM" id="SSF52743">
    <property type="entry name" value="Subtilisin-like"/>
    <property type="match status" value="1"/>
</dbReference>
<evidence type="ECO:0000256" key="1">
    <source>
        <dbReference type="ARBA" id="ARBA00011073"/>
    </source>
</evidence>
<evidence type="ECO:0000256" key="2">
    <source>
        <dbReference type="ARBA" id="ARBA00022729"/>
    </source>
</evidence>
<proteinExistence type="inferred from homology"/>
<protein>
    <recommendedName>
        <fullName evidence="3">Peptidase S8/S53 domain-containing protein</fullName>
    </recommendedName>
</protein>
<dbReference type="InterPro" id="IPR045051">
    <property type="entry name" value="SBT"/>
</dbReference>